<dbReference type="Pfam" id="PF08240">
    <property type="entry name" value="ADH_N"/>
    <property type="match status" value="1"/>
</dbReference>
<dbReference type="GO" id="GO:0046294">
    <property type="term" value="P:formaldehyde catabolic process"/>
    <property type="evidence" value="ECO:0007669"/>
    <property type="project" value="TreeGrafter"/>
</dbReference>
<evidence type="ECO:0000256" key="2">
    <source>
        <dbReference type="ARBA" id="ARBA00022833"/>
    </source>
</evidence>
<dbReference type="InterPro" id="IPR020843">
    <property type="entry name" value="ER"/>
</dbReference>
<keyword evidence="3" id="KW-0560">Oxidoreductase</keyword>
<dbReference type="SMART" id="SM00829">
    <property type="entry name" value="PKS_ER"/>
    <property type="match status" value="1"/>
</dbReference>
<feature type="domain" description="Enoyl reductase (ER)" evidence="6">
    <location>
        <begin position="16"/>
        <end position="366"/>
    </location>
</feature>
<evidence type="ECO:0000256" key="3">
    <source>
        <dbReference type="ARBA" id="ARBA00023002"/>
    </source>
</evidence>
<evidence type="ECO:0000256" key="5">
    <source>
        <dbReference type="RuleBase" id="RU361277"/>
    </source>
</evidence>
<dbReference type="RefSeq" id="WP_106729968.1">
    <property type="nucleotide sequence ID" value="NZ_PXYG01000005.1"/>
</dbReference>
<organism evidence="7 8">
    <name type="scientific">Zobellella endophytica</name>
    <dbReference type="NCBI Taxonomy" id="2116700"/>
    <lineage>
        <taxon>Bacteria</taxon>
        <taxon>Pseudomonadati</taxon>
        <taxon>Pseudomonadota</taxon>
        <taxon>Gammaproteobacteria</taxon>
        <taxon>Aeromonadales</taxon>
        <taxon>Aeromonadaceae</taxon>
        <taxon>Zobellella</taxon>
    </lineage>
</organism>
<comment type="caution">
    <text evidence="7">The sequence shown here is derived from an EMBL/GenBank/DDBJ whole genome shotgun (WGS) entry which is preliminary data.</text>
</comment>
<dbReference type="AlphaFoldDB" id="A0A2P7R3C8"/>
<keyword evidence="2 5" id="KW-0862">Zinc</keyword>
<dbReference type="Gene3D" id="3.90.180.10">
    <property type="entry name" value="Medium-chain alcohol dehydrogenases, catalytic domain"/>
    <property type="match status" value="1"/>
</dbReference>
<comment type="cofactor">
    <cofactor evidence="5">
        <name>Zn(2+)</name>
        <dbReference type="ChEBI" id="CHEBI:29105"/>
    </cofactor>
</comment>
<dbReference type="Gene3D" id="3.40.50.720">
    <property type="entry name" value="NAD(P)-binding Rossmann-like Domain"/>
    <property type="match status" value="1"/>
</dbReference>
<gene>
    <name evidence="7" type="ORF">C7H85_12100</name>
</gene>
<proteinExistence type="inferred from homology"/>
<dbReference type="CDD" id="cd08278">
    <property type="entry name" value="benzyl_alcohol_DH"/>
    <property type="match status" value="1"/>
</dbReference>
<reference evidence="7 8" key="1">
    <citation type="submission" date="2018-03" db="EMBL/GenBank/DDBJ databases">
        <title>The draft genome of Zobellella sp. 59N8.</title>
        <authorList>
            <person name="Liu L."/>
            <person name="Li L."/>
            <person name="Zhang X."/>
            <person name="Liang L."/>
            <person name="Wang T."/>
        </authorList>
    </citation>
    <scope>NUCLEOTIDE SEQUENCE [LARGE SCALE GENOMIC DNA]</scope>
    <source>
        <strain evidence="7 8">59N8</strain>
    </source>
</reference>
<dbReference type="GO" id="GO:0005829">
    <property type="term" value="C:cytosol"/>
    <property type="evidence" value="ECO:0007669"/>
    <property type="project" value="TreeGrafter"/>
</dbReference>
<keyword evidence="1 5" id="KW-0479">Metal-binding</keyword>
<dbReference type="SUPFAM" id="SSF50129">
    <property type="entry name" value="GroES-like"/>
    <property type="match status" value="2"/>
</dbReference>
<evidence type="ECO:0000256" key="4">
    <source>
        <dbReference type="ARBA" id="ARBA00023027"/>
    </source>
</evidence>
<comment type="similarity">
    <text evidence="5">Belongs to the zinc-containing alcohol dehydrogenase family.</text>
</comment>
<evidence type="ECO:0000259" key="6">
    <source>
        <dbReference type="SMART" id="SM00829"/>
    </source>
</evidence>
<sequence length="367" mass="38674">MTTITAAVARQHKAPLSIEQLELDDLRRDEVRVRMVATGICHTDAIVRDGVYPTPLPAVLGHEGAGIVEEVGADVTSVVPGDHVVLSAAYCRKCSQCQTGHMAYCENLFAQDFGGCREDGTTALSKGDESISSHFFGQSSFATRANVSESSIIKIDPSVPLEKMAPLGCGIQTGAGAVLNELRPTAGSSFAVTGTGAVGMAAVMAARVIGCTTIIAVDRHESRLKLARELGATHTINTSEVDLTEELLRITNGAGVNSVLDTTGIPKLLVAAAQGLSIRGTLALVGAAAPGTEAPFEIGGSLVKGWTFKTIVQGSAVPQEFIPRLVSLWKQGRFPFDRLIETYSLEQINEAFADSESGKTIKPVVVW</sequence>
<dbReference type="GO" id="GO:0051903">
    <property type="term" value="F:S-(hydroxymethyl)glutathione dehydrogenase [NAD(P)+] activity"/>
    <property type="evidence" value="ECO:0007669"/>
    <property type="project" value="TreeGrafter"/>
</dbReference>
<evidence type="ECO:0000313" key="8">
    <source>
        <dbReference type="Proteomes" id="UP000240243"/>
    </source>
</evidence>
<keyword evidence="8" id="KW-1185">Reference proteome</keyword>
<dbReference type="OrthoDB" id="9770544at2"/>
<dbReference type="InterPro" id="IPR013149">
    <property type="entry name" value="ADH-like_C"/>
</dbReference>
<name>A0A2P7R3C8_9GAMM</name>
<dbReference type="Pfam" id="PF00107">
    <property type="entry name" value="ADH_zinc_N"/>
    <property type="match status" value="1"/>
</dbReference>
<dbReference type="EMBL" id="PXYG01000005">
    <property type="protein sequence ID" value="PSJ44717.1"/>
    <property type="molecule type" value="Genomic_DNA"/>
</dbReference>
<dbReference type="SUPFAM" id="SSF51735">
    <property type="entry name" value="NAD(P)-binding Rossmann-fold domains"/>
    <property type="match status" value="1"/>
</dbReference>
<dbReference type="PANTHER" id="PTHR43880">
    <property type="entry name" value="ALCOHOL DEHYDROGENASE"/>
    <property type="match status" value="1"/>
</dbReference>
<evidence type="ECO:0000256" key="1">
    <source>
        <dbReference type="ARBA" id="ARBA00022723"/>
    </source>
</evidence>
<dbReference type="GO" id="GO:0008270">
    <property type="term" value="F:zinc ion binding"/>
    <property type="evidence" value="ECO:0007669"/>
    <property type="project" value="InterPro"/>
</dbReference>
<accession>A0A2P7R3C8</accession>
<dbReference type="PROSITE" id="PS00059">
    <property type="entry name" value="ADH_ZINC"/>
    <property type="match status" value="1"/>
</dbReference>
<dbReference type="InterPro" id="IPR002328">
    <property type="entry name" value="ADH_Zn_CS"/>
</dbReference>
<dbReference type="PANTHER" id="PTHR43880:SF12">
    <property type="entry name" value="ALCOHOL DEHYDROGENASE CLASS-3"/>
    <property type="match status" value="1"/>
</dbReference>
<dbReference type="InterPro" id="IPR036291">
    <property type="entry name" value="NAD(P)-bd_dom_sf"/>
</dbReference>
<dbReference type="InterPro" id="IPR013154">
    <property type="entry name" value="ADH-like_N"/>
</dbReference>
<protein>
    <submittedName>
        <fullName evidence="7">Alcohol dehydrogenase</fullName>
    </submittedName>
</protein>
<dbReference type="Proteomes" id="UP000240243">
    <property type="component" value="Unassembled WGS sequence"/>
</dbReference>
<evidence type="ECO:0000313" key="7">
    <source>
        <dbReference type="EMBL" id="PSJ44717.1"/>
    </source>
</evidence>
<keyword evidence="4" id="KW-0520">NAD</keyword>
<dbReference type="InterPro" id="IPR011032">
    <property type="entry name" value="GroES-like_sf"/>
</dbReference>